<dbReference type="InterPro" id="IPR016188">
    <property type="entry name" value="PurM-like_N"/>
</dbReference>
<gene>
    <name evidence="1" type="ORF">C3E78_08805</name>
</gene>
<dbReference type="GO" id="GO:0009228">
    <property type="term" value="P:thiamine biosynthetic process"/>
    <property type="evidence" value="ECO:0007669"/>
    <property type="project" value="InterPro"/>
</dbReference>
<dbReference type="InterPro" id="IPR006283">
    <property type="entry name" value="ThiL-like"/>
</dbReference>
<dbReference type="InterPro" id="IPR000182">
    <property type="entry name" value="GNAT_dom"/>
</dbReference>
<dbReference type="SUPFAM" id="SSF55729">
    <property type="entry name" value="Acyl-CoA N-acyltransferases (Nat)"/>
    <property type="match status" value="1"/>
</dbReference>
<dbReference type="SUPFAM" id="SSF56042">
    <property type="entry name" value="PurM C-terminal domain-like"/>
    <property type="match status" value="1"/>
</dbReference>
<evidence type="ECO:0000313" key="2">
    <source>
        <dbReference type="Proteomes" id="UP000244384"/>
    </source>
</evidence>
<dbReference type="KEGG" id="aez:C3E78_08805"/>
<dbReference type="EMBL" id="CP026952">
    <property type="protein sequence ID" value="AWB92291.1"/>
    <property type="molecule type" value="Genomic_DNA"/>
</dbReference>
<dbReference type="InterPro" id="IPR024035">
    <property type="entry name" value="MSMEG_0567_GNAT"/>
</dbReference>
<dbReference type="InterPro" id="IPR023911">
    <property type="entry name" value="MSMEG_0567/sll0787_C"/>
</dbReference>
<evidence type="ECO:0000313" key="1">
    <source>
        <dbReference type="EMBL" id="AWB92291.1"/>
    </source>
</evidence>
<dbReference type="Gene3D" id="3.30.1330.10">
    <property type="entry name" value="PurM-like, N-terminal domain"/>
    <property type="match status" value="1"/>
</dbReference>
<reference evidence="2" key="1">
    <citation type="submission" date="2018-01" db="EMBL/GenBank/DDBJ databases">
        <authorList>
            <person name="Li J."/>
        </authorList>
    </citation>
    <scope>NUCLEOTIDE SEQUENCE [LARGE SCALE GENOMIC DNA]</scope>
    <source>
        <strain evidence="2">592</strain>
    </source>
</reference>
<sequence>MRRVRRVQRAAERRGIDPMTITDLDRGILTGLRPAPAPTFVVSQAETRAELDEYRALRREVFVAEQGIFARDDGDRVDDDPRTIVLVARTTDGTLLGGVRIAPAVEGRDIGWWTGSRLAVSAAARTHAGIGGALVRAACARAEAQGALRFDATVQAQNEPMFRRIGWSTVSTVDVHGRPHVHMLWRIDRVERLARATKAALGALLEGLGSDAPDAAGLGGSGFVGDDAAPVPGSDLVAACDAILPSMVERDPEWAGWCAVLVNLNDLSAMGATPVGLLDAVGARDASFARRVFRGLRTASQAWGVPVLGGHTQLGVPAALSVTALGRTDRPVAGGGASPGESLRLTADLGGQWRPGYTGSQWDSSSHRGADELRALASVVPALRPTAAKDISMTGVVGTTGMLAEASGCKAVLDVDRIPMPDDASAGDWLTCFPGFAMVTAERAPARAALPAHVDTAVCGRLTDGRGVDLRWPDGLVTPAIADPVTGLGPATRPLKEGPHP</sequence>
<dbReference type="PANTHER" id="PTHR30270">
    <property type="entry name" value="THIAMINE-MONOPHOSPHATE KINASE"/>
    <property type="match status" value="1"/>
</dbReference>
<dbReference type="InterPro" id="IPR036921">
    <property type="entry name" value="PurM-like_N_sf"/>
</dbReference>
<dbReference type="OrthoDB" id="9767928at2"/>
<dbReference type="InterPro" id="IPR016181">
    <property type="entry name" value="Acyl_CoA_acyltransferase"/>
</dbReference>
<proteinExistence type="predicted"/>
<dbReference type="Pfam" id="PF00586">
    <property type="entry name" value="AIRS"/>
    <property type="match status" value="1"/>
</dbReference>
<dbReference type="GO" id="GO:0009030">
    <property type="term" value="F:thiamine-phosphate kinase activity"/>
    <property type="evidence" value="ECO:0007669"/>
    <property type="project" value="InterPro"/>
</dbReference>
<dbReference type="PANTHER" id="PTHR30270:SF0">
    <property type="entry name" value="THIAMINE-MONOPHOSPHATE KINASE"/>
    <property type="match status" value="1"/>
</dbReference>
<accession>A0A5F2EPM5</accession>
<dbReference type="InterPro" id="IPR036676">
    <property type="entry name" value="PurM-like_C_sf"/>
</dbReference>
<dbReference type="Gene3D" id="3.90.650.10">
    <property type="entry name" value="PurM-like C-terminal domain"/>
    <property type="match status" value="1"/>
</dbReference>
<dbReference type="Gene3D" id="3.40.630.30">
    <property type="match status" value="1"/>
</dbReference>
<dbReference type="InterPro" id="IPR010918">
    <property type="entry name" value="PurM-like_C_dom"/>
</dbReference>
<dbReference type="GO" id="GO:0016747">
    <property type="term" value="F:acyltransferase activity, transferring groups other than amino-acyl groups"/>
    <property type="evidence" value="ECO:0007669"/>
    <property type="project" value="InterPro"/>
</dbReference>
<organism evidence="1 2">
    <name type="scientific">Aeromicrobium chenweiae</name>
    <dbReference type="NCBI Taxonomy" id="2079793"/>
    <lineage>
        <taxon>Bacteria</taxon>
        <taxon>Bacillati</taxon>
        <taxon>Actinomycetota</taxon>
        <taxon>Actinomycetes</taxon>
        <taxon>Propionibacteriales</taxon>
        <taxon>Nocardioidaceae</taxon>
        <taxon>Aeromicrobium</taxon>
    </lineage>
</organism>
<protein>
    <submittedName>
        <fullName evidence="1">AIR synthase</fullName>
    </submittedName>
</protein>
<dbReference type="NCBIfam" id="TIGR04050">
    <property type="entry name" value="MSMEG_0567_Cter"/>
    <property type="match status" value="1"/>
</dbReference>
<dbReference type="NCBIfam" id="TIGR04045">
    <property type="entry name" value="MSMEG_0567_GNAT"/>
    <property type="match status" value="1"/>
</dbReference>
<dbReference type="Pfam" id="PF02769">
    <property type="entry name" value="AIRS_C"/>
    <property type="match status" value="1"/>
</dbReference>
<dbReference type="AlphaFoldDB" id="A0A2S0WLV0"/>
<dbReference type="Pfam" id="PF00583">
    <property type="entry name" value="Acetyltransf_1"/>
    <property type="match status" value="1"/>
</dbReference>
<dbReference type="PROSITE" id="PS51186">
    <property type="entry name" value="GNAT"/>
    <property type="match status" value="1"/>
</dbReference>
<keyword evidence="2" id="KW-1185">Reference proteome</keyword>
<dbReference type="Proteomes" id="UP000244384">
    <property type="component" value="Chromosome"/>
</dbReference>
<name>A0A2S0WLV0_9ACTN</name>
<accession>A0A2S0WLV0</accession>
<dbReference type="SUPFAM" id="SSF55326">
    <property type="entry name" value="PurM N-terminal domain-like"/>
    <property type="match status" value="1"/>
</dbReference>